<sequence length="72" mass="7862">MEERYPNTSTSRLSLVILKISSAAKNFTIEELVILSGMHAIDVGHQSPSTLTSLAHCITRVNITLLADNSHN</sequence>
<evidence type="ECO:0000313" key="1">
    <source>
        <dbReference type="EnsemblPlants" id="OMERI06G21800.1"/>
    </source>
</evidence>
<keyword evidence="2" id="KW-1185">Reference proteome</keyword>
<name>A0A0E0E403_9ORYZ</name>
<dbReference type="EnsemblPlants" id="OMERI06G21800.1">
    <property type="protein sequence ID" value="OMERI06G21800.1"/>
    <property type="gene ID" value="OMERI06G21800"/>
</dbReference>
<dbReference type="Proteomes" id="UP000008021">
    <property type="component" value="Chromosome 6"/>
</dbReference>
<accession>A0A0E0E403</accession>
<reference evidence="1" key="2">
    <citation type="submission" date="2018-05" db="EMBL/GenBank/DDBJ databases">
        <title>OmerRS3 (Oryza meridionalis Reference Sequence Version 3).</title>
        <authorList>
            <person name="Zhang J."/>
            <person name="Kudrna D."/>
            <person name="Lee S."/>
            <person name="Talag J."/>
            <person name="Welchert J."/>
            <person name="Wing R.A."/>
        </authorList>
    </citation>
    <scope>NUCLEOTIDE SEQUENCE [LARGE SCALE GENOMIC DNA]</scope>
    <source>
        <strain evidence="1">cv. OR44</strain>
    </source>
</reference>
<dbReference type="AlphaFoldDB" id="A0A0E0E403"/>
<dbReference type="Gramene" id="OMERI06G21800.1">
    <property type="protein sequence ID" value="OMERI06G21800.1"/>
    <property type="gene ID" value="OMERI06G21800"/>
</dbReference>
<dbReference type="HOGENOM" id="CLU_2726477_0_0_1"/>
<evidence type="ECO:0000313" key="2">
    <source>
        <dbReference type="Proteomes" id="UP000008021"/>
    </source>
</evidence>
<reference evidence="1" key="1">
    <citation type="submission" date="2015-04" db="UniProtKB">
        <authorList>
            <consortium name="EnsemblPlants"/>
        </authorList>
    </citation>
    <scope>IDENTIFICATION</scope>
</reference>
<protein>
    <submittedName>
        <fullName evidence="1">Uncharacterized protein</fullName>
    </submittedName>
</protein>
<organism evidence="1">
    <name type="scientific">Oryza meridionalis</name>
    <dbReference type="NCBI Taxonomy" id="40149"/>
    <lineage>
        <taxon>Eukaryota</taxon>
        <taxon>Viridiplantae</taxon>
        <taxon>Streptophyta</taxon>
        <taxon>Embryophyta</taxon>
        <taxon>Tracheophyta</taxon>
        <taxon>Spermatophyta</taxon>
        <taxon>Magnoliopsida</taxon>
        <taxon>Liliopsida</taxon>
        <taxon>Poales</taxon>
        <taxon>Poaceae</taxon>
        <taxon>BOP clade</taxon>
        <taxon>Oryzoideae</taxon>
        <taxon>Oryzeae</taxon>
        <taxon>Oryzinae</taxon>
        <taxon>Oryza</taxon>
    </lineage>
</organism>
<proteinExistence type="predicted"/>